<comment type="caution">
    <text evidence="2">The sequence shown here is derived from an EMBL/GenBank/DDBJ whole genome shotgun (WGS) entry which is preliminary data.</text>
</comment>
<organism evidence="2 3">
    <name type="scientific">Longimicrobium terrae</name>
    <dbReference type="NCBI Taxonomy" id="1639882"/>
    <lineage>
        <taxon>Bacteria</taxon>
        <taxon>Pseudomonadati</taxon>
        <taxon>Gemmatimonadota</taxon>
        <taxon>Longimicrobiia</taxon>
        <taxon>Longimicrobiales</taxon>
        <taxon>Longimicrobiaceae</taxon>
        <taxon>Longimicrobium</taxon>
    </lineage>
</organism>
<dbReference type="EMBL" id="JACHIA010000007">
    <property type="protein sequence ID" value="MBB6071126.1"/>
    <property type="molecule type" value="Genomic_DNA"/>
</dbReference>
<accession>A0A841GZG8</accession>
<keyword evidence="3" id="KW-1185">Reference proteome</keyword>
<reference evidence="2 3" key="1">
    <citation type="submission" date="2020-08" db="EMBL/GenBank/DDBJ databases">
        <title>Genomic Encyclopedia of Type Strains, Phase IV (KMG-IV): sequencing the most valuable type-strain genomes for metagenomic binning, comparative biology and taxonomic classification.</title>
        <authorList>
            <person name="Goeker M."/>
        </authorList>
    </citation>
    <scope>NUCLEOTIDE SEQUENCE [LARGE SCALE GENOMIC DNA]</scope>
    <source>
        <strain evidence="2 3">DSM 29007</strain>
    </source>
</reference>
<evidence type="ECO:0000313" key="3">
    <source>
        <dbReference type="Proteomes" id="UP000582837"/>
    </source>
</evidence>
<dbReference type="Proteomes" id="UP000582837">
    <property type="component" value="Unassembled WGS sequence"/>
</dbReference>
<name>A0A841GZG8_9BACT</name>
<dbReference type="RefSeq" id="WP_183685683.1">
    <property type="nucleotide sequence ID" value="NZ_JACHIA010000007.1"/>
</dbReference>
<protein>
    <recommendedName>
        <fullName evidence="4">Zinc-finger domain-containing protein</fullName>
    </recommendedName>
</protein>
<proteinExistence type="predicted"/>
<evidence type="ECO:0000313" key="2">
    <source>
        <dbReference type="EMBL" id="MBB6071126.1"/>
    </source>
</evidence>
<evidence type="ECO:0000256" key="1">
    <source>
        <dbReference type="SAM" id="MobiDB-lite"/>
    </source>
</evidence>
<gene>
    <name evidence="2" type="ORF">HNQ61_002750</name>
</gene>
<sequence>MKEPVNDAERLSALLDGQLSDRERDELLAQLAISGEAYHVFAETAAMLREIEAEDELAREAGVLQHPVAATGQDPAAPEQRPPEATPPRVFSVPTRAKVVRGDPDDAAEPDAPEARPDRGYPLPPRRGGWRRRSMAGAAVLMLALASGLFVRGRNPASASPVEFAAALGPEGAGLPAGWLKNRGWDENRGFGDELGGAGDAASAGAMLVDLSVAVRGRDVENTRTLAGQINSRYLALPLGTGPFGRIEARATDAPEALLPLVKEGTARLEEDLGRDPLKAGAWVEAATLAAHGRNEEFFRARATRTPPRALEPLVAHDEQAKAALDSVRTALAAEGTRDWGALEDSLKALMIEIAKAP</sequence>
<dbReference type="AlphaFoldDB" id="A0A841GZG8"/>
<evidence type="ECO:0008006" key="4">
    <source>
        <dbReference type="Google" id="ProtNLM"/>
    </source>
</evidence>
<feature type="region of interest" description="Disordered" evidence="1">
    <location>
        <begin position="71"/>
        <end position="129"/>
    </location>
</feature>